<evidence type="ECO:0000256" key="1">
    <source>
        <dbReference type="SAM" id="MobiDB-lite"/>
    </source>
</evidence>
<name>A0AA41N3D2_SCICA</name>
<dbReference type="EMBL" id="JAATJV010384413">
    <property type="protein sequence ID" value="MBZ3882941.1"/>
    <property type="molecule type" value="Genomic_DNA"/>
</dbReference>
<proteinExistence type="predicted"/>
<comment type="caution">
    <text evidence="2">The sequence shown here is derived from an EMBL/GenBank/DDBJ whole genome shotgun (WGS) entry which is preliminary data.</text>
</comment>
<accession>A0AA41N3D2</accession>
<organism evidence="2 3">
    <name type="scientific">Sciurus carolinensis</name>
    <name type="common">Eastern gray squirrel</name>
    <dbReference type="NCBI Taxonomy" id="30640"/>
    <lineage>
        <taxon>Eukaryota</taxon>
        <taxon>Metazoa</taxon>
        <taxon>Chordata</taxon>
        <taxon>Craniata</taxon>
        <taxon>Vertebrata</taxon>
        <taxon>Euteleostomi</taxon>
        <taxon>Mammalia</taxon>
        <taxon>Eutheria</taxon>
        <taxon>Euarchontoglires</taxon>
        <taxon>Glires</taxon>
        <taxon>Rodentia</taxon>
        <taxon>Sciuromorpha</taxon>
        <taxon>Sciuridae</taxon>
        <taxon>Sciurinae</taxon>
        <taxon>Sciurini</taxon>
        <taxon>Sciurus</taxon>
    </lineage>
</organism>
<gene>
    <name evidence="2" type="ORF">SUZIE_170455</name>
</gene>
<feature type="region of interest" description="Disordered" evidence="1">
    <location>
        <begin position="158"/>
        <end position="190"/>
    </location>
</feature>
<feature type="compositionally biased region" description="Gly residues" evidence="1">
    <location>
        <begin position="161"/>
        <end position="170"/>
    </location>
</feature>
<protein>
    <submittedName>
        <fullName evidence="2">Krueppel-like factor 4</fullName>
    </submittedName>
</protein>
<keyword evidence="3" id="KW-1185">Reference proteome</keyword>
<evidence type="ECO:0000313" key="3">
    <source>
        <dbReference type="Proteomes" id="UP001166674"/>
    </source>
</evidence>
<reference evidence="2" key="1">
    <citation type="submission" date="2020-03" db="EMBL/GenBank/DDBJ databases">
        <title>Studies in the Genomics of Life Span.</title>
        <authorList>
            <person name="Glass D."/>
        </authorList>
    </citation>
    <scope>NUCLEOTIDE SEQUENCE</scope>
    <source>
        <strain evidence="2">SUZIE</strain>
        <tissue evidence="2">Muscle</tissue>
    </source>
</reference>
<evidence type="ECO:0000313" key="2">
    <source>
        <dbReference type="EMBL" id="MBZ3882941.1"/>
    </source>
</evidence>
<dbReference type="AlphaFoldDB" id="A0AA41N3D2"/>
<sequence length="190" mass="19857">MRPPPGESDTAVSDALLPSFSTFASGSVGRERTLCPAGAPNNRWREELSRVKRLPPVLPGRAYDLAGAAVATDLESGGASAACCGSNRPFYPKGRRRSQRPPGPRLHSLQLTVHQESVAPTACSWASVSASSFLSSSGPASTPSTCCFSCRFPARGDPGVTPGGTSGGLLYGRESAPPPRVPSTWRTSRM</sequence>
<dbReference type="Proteomes" id="UP001166674">
    <property type="component" value="Unassembled WGS sequence"/>
</dbReference>